<dbReference type="KEGG" id="nfr:ERS450000_06006"/>
<reference evidence="2" key="1">
    <citation type="submission" date="2015-03" db="EMBL/GenBank/DDBJ databases">
        <authorList>
            <consortium name="Pathogen Informatics"/>
        </authorList>
    </citation>
    <scope>NUCLEOTIDE SEQUENCE [LARGE SCALE GENOMIC DNA]</scope>
    <source>
        <strain evidence="2">NCTC11134</strain>
        <plasmid evidence="2">2</plasmid>
    </source>
</reference>
<geneLocation type="plasmid" evidence="1">
    <name>2</name>
</geneLocation>
<proteinExistence type="predicted"/>
<dbReference type="RefSeq" id="WP_060594993.1">
    <property type="nucleotide sequence ID" value="NZ_CP031418.1"/>
</dbReference>
<gene>
    <name evidence="1" type="ORF">ERS450000_06006</name>
</gene>
<organism evidence="1 2">
    <name type="scientific">Nocardia farcinica</name>
    <dbReference type="NCBI Taxonomy" id="37329"/>
    <lineage>
        <taxon>Bacteria</taxon>
        <taxon>Bacillati</taxon>
        <taxon>Actinomycetota</taxon>
        <taxon>Actinomycetes</taxon>
        <taxon>Mycobacteriales</taxon>
        <taxon>Nocardiaceae</taxon>
        <taxon>Nocardia</taxon>
    </lineage>
</organism>
<keyword evidence="1" id="KW-0614">Plasmid</keyword>
<dbReference type="AlphaFoldDB" id="A0A0H5P938"/>
<dbReference type="EMBL" id="LN868939">
    <property type="protein sequence ID" value="CRY84375.1"/>
    <property type="molecule type" value="Genomic_DNA"/>
</dbReference>
<evidence type="ECO:0008006" key="3">
    <source>
        <dbReference type="Google" id="ProtNLM"/>
    </source>
</evidence>
<protein>
    <recommendedName>
        <fullName evidence="3">Tail assembly chaperone</fullName>
    </recommendedName>
</protein>
<dbReference type="Proteomes" id="UP000057820">
    <property type="component" value="Plasmid 2"/>
</dbReference>
<sequence>MPAPKKTATVAPAKSRWAQLRDEARAKQGKVTPYLFDGTEPPTPIYPPTTVEQVTAMAQVVDSNGDFDAANIRRLFEIICGDAFPAVWSIVRGEPFDVLFMLVDDMNSHFSGVPGAKAGDLPGGA</sequence>
<accession>A0A0H5P938</accession>
<evidence type="ECO:0000313" key="2">
    <source>
        <dbReference type="Proteomes" id="UP000057820"/>
    </source>
</evidence>
<evidence type="ECO:0000313" key="1">
    <source>
        <dbReference type="EMBL" id="CRY84375.1"/>
    </source>
</evidence>
<name>A0A0H5P938_NOCFR</name>